<feature type="region of interest" description="Disordered" evidence="1">
    <location>
        <begin position="140"/>
        <end position="179"/>
    </location>
</feature>
<dbReference type="EMBL" id="BQNB010013886">
    <property type="protein sequence ID" value="GJT21408.1"/>
    <property type="molecule type" value="Genomic_DNA"/>
</dbReference>
<dbReference type="SUPFAM" id="SSF53098">
    <property type="entry name" value="Ribonuclease H-like"/>
    <property type="match status" value="1"/>
</dbReference>
<dbReference type="PANTHER" id="PTHR42648">
    <property type="entry name" value="TRANSPOSASE, PUTATIVE-RELATED"/>
    <property type="match status" value="1"/>
</dbReference>
<name>A0ABQ5C614_9ASTR</name>
<feature type="compositionally biased region" description="Polar residues" evidence="1">
    <location>
        <begin position="237"/>
        <end position="259"/>
    </location>
</feature>
<reference evidence="3" key="1">
    <citation type="journal article" date="2022" name="Int. J. Mol. Sci.">
        <title>Draft Genome of Tanacetum Coccineum: Genomic Comparison of Closely Related Tanacetum-Family Plants.</title>
        <authorList>
            <person name="Yamashiro T."/>
            <person name="Shiraishi A."/>
            <person name="Nakayama K."/>
            <person name="Satake H."/>
        </authorList>
    </citation>
    <scope>NUCLEOTIDE SEQUENCE</scope>
</reference>
<feature type="region of interest" description="Disordered" evidence="1">
    <location>
        <begin position="237"/>
        <end position="260"/>
    </location>
</feature>
<sequence>MNEFCRLKGIKREFSVAKTPQQNRVAERKNMTLIEAARTMLADSLLLTVFWAEVVNIACYVLNKVLVAKPHNKTPYELIIGRPPSISFMRPFGCPVTILNTLDPLANLMGRLKKGQGPNWLFDIDSLINSMKYQPITARNQTNKNASPQEANGDTDLNKSIDARQSKEKNVSTDDAASETHIQKLVSENEQALKNILNNMMDQEKEDTEQSDDVRKEFEAQCNRELFQGKATRASNTNSFNSVSTPVNAASAPKTSNDVNDFPDDPLMPDLEDIAEVQNTGIFGSAFDDEDLDTYNSPFADQFSFCFNCCQSYSHNHSTLYSS</sequence>
<evidence type="ECO:0000313" key="3">
    <source>
        <dbReference type="EMBL" id="GJT21408.1"/>
    </source>
</evidence>
<feature type="domain" description="Integrase catalytic" evidence="2">
    <location>
        <begin position="1"/>
        <end position="83"/>
    </location>
</feature>
<dbReference type="InterPro" id="IPR039537">
    <property type="entry name" value="Retrotran_Ty1/copia-like"/>
</dbReference>
<dbReference type="InterPro" id="IPR012337">
    <property type="entry name" value="RNaseH-like_sf"/>
</dbReference>
<dbReference type="PROSITE" id="PS50994">
    <property type="entry name" value="INTEGRASE"/>
    <property type="match status" value="1"/>
</dbReference>
<accession>A0ABQ5C614</accession>
<protein>
    <submittedName>
        <fullName evidence="3">Ribonuclease H-like domain-containing protein</fullName>
    </submittedName>
</protein>
<dbReference type="InterPro" id="IPR001584">
    <property type="entry name" value="Integrase_cat-core"/>
</dbReference>
<reference evidence="3" key="2">
    <citation type="submission" date="2022-01" db="EMBL/GenBank/DDBJ databases">
        <authorList>
            <person name="Yamashiro T."/>
            <person name="Shiraishi A."/>
            <person name="Satake H."/>
            <person name="Nakayama K."/>
        </authorList>
    </citation>
    <scope>NUCLEOTIDE SEQUENCE</scope>
</reference>
<dbReference type="InterPro" id="IPR036397">
    <property type="entry name" value="RNaseH_sf"/>
</dbReference>
<dbReference type="Gene3D" id="3.30.420.10">
    <property type="entry name" value="Ribonuclease H-like superfamily/Ribonuclease H"/>
    <property type="match status" value="1"/>
</dbReference>
<feature type="compositionally biased region" description="Polar residues" evidence="1">
    <location>
        <begin position="140"/>
        <end position="152"/>
    </location>
</feature>
<keyword evidence="4" id="KW-1185">Reference proteome</keyword>
<dbReference type="PANTHER" id="PTHR42648:SF32">
    <property type="entry name" value="RIBONUCLEASE H-LIKE DOMAIN, GAG-PRE-INTEGRASE DOMAIN PROTEIN-RELATED"/>
    <property type="match status" value="1"/>
</dbReference>
<comment type="caution">
    <text evidence="3">The sequence shown here is derived from an EMBL/GenBank/DDBJ whole genome shotgun (WGS) entry which is preliminary data.</text>
</comment>
<dbReference type="Proteomes" id="UP001151760">
    <property type="component" value="Unassembled WGS sequence"/>
</dbReference>
<evidence type="ECO:0000259" key="2">
    <source>
        <dbReference type="PROSITE" id="PS50994"/>
    </source>
</evidence>
<proteinExistence type="predicted"/>
<organism evidence="3 4">
    <name type="scientific">Tanacetum coccineum</name>
    <dbReference type="NCBI Taxonomy" id="301880"/>
    <lineage>
        <taxon>Eukaryota</taxon>
        <taxon>Viridiplantae</taxon>
        <taxon>Streptophyta</taxon>
        <taxon>Embryophyta</taxon>
        <taxon>Tracheophyta</taxon>
        <taxon>Spermatophyta</taxon>
        <taxon>Magnoliopsida</taxon>
        <taxon>eudicotyledons</taxon>
        <taxon>Gunneridae</taxon>
        <taxon>Pentapetalae</taxon>
        <taxon>asterids</taxon>
        <taxon>campanulids</taxon>
        <taxon>Asterales</taxon>
        <taxon>Asteraceae</taxon>
        <taxon>Asteroideae</taxon>
        <taxon>Anthemideae</taxon>
        <taxon>Anthemidinae</taxon>
        <taxon>Tanacetum</taxon>
    </lineage>
</organism>
<evidence type="ECO:0000313" key="4">
    <source>
        <dbReference type="Proteomes" id="UP001151760"/>
    </source>
</evidence>
<gene>
    <name evidence="3" type="ORF">Tco_0891345</name>
</gene>
<feature type="compositionally biased region" description="Basic and acidic residues" evidence="1">
    <location>
        <begin position="156"/>
        <end position="172"/>
    </location>
</feature>
<evidence type="ECO:0000256" key="1">
    <source>
        <dbReference type="SAM" id="MobiDB-lite"/>
    </source>
</evidence>